<accession>A0AAV1HNA3</accession>
<protein>
    <submittedName>
        <fullName evidence="2">OX-2 membrane glycoprotein-like isoform X1</fullName>
    </submittedName>
</protein>
<proteinExistence type="predicted"/>
<dbReference type="EMBL" id="OY660887">
    <property type="protein sequence ID" value="CAJ1087560.1"/>
    <property type="molecule type" value="Genomic_DNA"/>
</dbReference>
<evidence type="ECO:0000313" key="2">
    <source>
        <dbReference type="EMBL" id="CAJ1087560.1"/>
    </source>
</evidence>
<reference evidence="2" key="1">
    <citation type="submission" date="2023-08" db="EMBL/GenBank/DDBJ databases">
        <authorList>
            <person name="Alioto T."/>
            <person name="Alioto T."/>
            <person name="Gomez Garrido J."/>
        </authorList>
    </citation>
    <scope>NUCLEOTIDE SEQUENCE</scope>
</reference>
<evidence type="ECO:0000313" key="3">
    <source>
        <dbReference type="Proteomes" id="UP001178508"/>
    </source>
</evidence>
<organism evidence="2 3">
    <name type="scientific">Xyrichtys novacula</name>
    <name type="common">Pearly razorfish</name>
    <name type="synonym">Hemipteronotus novacula</name>
    <dbReference type="NCBI Taxonomy" id="13765"/>
    <lineage>
        <taxon>Eukaryota</taxon>
        <taxon>Metazoa</taxon>
        <taxon>Chordata</taxon>
        <taxon>Craniata</taxon>
        <taxon>Vertebrata</taxon>
        <taxon>Euteleostomi</taxon>
        <taxon>Actinopterygii</taxon>
        <taxon>Neopterygii</taxon>
        <taxon>Teleostei</taxon>
        <taxon>Neoteleostei</taxon>
        <taxon>Acanthomorphata</taxon>
        <taxon>Eupercaria</taxon>
        <taxon>Labriformes</taxon>
        <taxon>Labridae</taxon>
        <taxon>Xyrichtys</taxon>
    </lineage>
</organism>
<sequence length="52" mass="5863">MIETSSAADRDPQRTEASLEDNIQIRNRSSPVKNPESVDVSPSPVTPRRLWE</sequence>
<gene>
    <name evidence="2" type="ORF">XNOV1_A013412</name>
</gene>
<evidence type="ECO:0000256" key="1">
    <source>
        <dbReference type="SAM" id="MobiDB-lite"/>
    </source>
</evidence>
<name>A0AAV1HNA3_XYRNO</name>
<dbReference type="Proteomes" id="UP001178508">
    <property type="component" value="Chromosome 24"/>
</dbReference>
<feature type="region of interest" description="Disordered" evidence="1">
    <location>
        <begin position="1"/>
        <end position="52"/>
    </location>
</feature>
<keyword evidence="3" id="KW-1185">Reference proteome</keyword>
<dbReference type="AlphaFoldDB" id="A0AAV1HNA3"/>